<dbReference type="InterPro" id="IPR036259">
    <property type="entry name" value="MFS_trans_sf"/>
</dbReference>
<evidence type="ECO:0000259" key="5">
    <source>
        <dbReference type="PROSITE" id="PS50850"/>
    </source>
</evidence>
<protein>
    <submittedName>
        <fullName evidence="6">OFA family MFS transporter</fullName>
    </submittedName>
</protein>
<dbReference type="SUPFAM" id="SSF103473">
    <property type="entry name" value="MFS general substrate transporter"/>
    <property type="match status" value="1"/>
</dbReference>
<sequence length="554" mass="59072">MTTDVDTPDDVLSAPRKAGFLDRQRIIARPGFNRWMVPPAALAIHLCIGMAYGFSVFWLPLSQALGPAPSARCPDLSLVAALFTTNCNWRVSDLGWIYTLFFVLLGCSAAIWGGWLERAGPRKAGVVSALCWCGGMLLAAVGVIFHQLWLMWLGAGVIGGIGLGLGYISPVSTLIKWFPDRRGMATGMAIMGFGGGAMIGAPLANLLMGAFKTTDSIGVWQTFVVMATIYFAFMMAGALGYRIPPPGWRPEGWSPPSAAGRSMITTRHVHLRNAHKTRQFWLIWLVLCLNVSAGIGVIGMASPMLQEIFGGRLLGLPDLSFDKLSADQKVAIAAIAAGFAGLLSLFNIGGRFFWASLSDKIGRKNTYYVFFLLGIALYAAAPSAAHSGSQLLFVAIFCVIVSMYGGGFAAVPAYLADIFGTQFVGAIHGRLLTAWATAGIFGPVIVNYIREFQLAAGVSRAQVYDFTMYILAGMLALGLIANTLVRPLADKWFMSEAEVAALQDAPASGQNGTTGSFGIGKGGLDGKALLAWAAVAIPIFWGLWVTLKSVIALF</sequence>
<evidence type="ECO:0000256" key="2">
    <source>
        <dbReference type="ARBA" id="ARBA00022989"/>
    </source>
</evidence>
<evidence type="ECO:0000313" key="6">
    <source>
        <dbReference type="EMBL" id="MEW9306957.1"/>
    </source>
</evidence>
<gene>
    <name evidence="6" type="ORF">ABXS05_15500</name>
</gene>
<dbReference type="InterPro" id="IPR050327">
    <property type="entry name" value="Proton-linked_MCT"/>
</dbReference>
<evidence type="ECO:0000256" key="4">
    <source>
        <dbReference type="SAM" id="Phobius"/>
    </source>
</evidence>
<feature type="transmembrane region" description="Helical" evidence="4">
    <location>
        <begin position="529"/>
        <end position="547"/>
    </location>
</feature>
<feature type="transmembrane region" description="Helical" evidence="4">
    <location>
        <begin position="280"/>
        <end position="301"/>
    </location>
</feature>
<dbReference type="InterPro" id="IPR020846">
    <property type="entry name" value="MFS_dom"/>
</dbReference>
<keyword evidence="7" id="KW-1185">Reference proteome</keyword>
<feature type="transmembrane region" description="Helical" evidence="4">
    <location>
        <begin position="330"/>
        <end position="354"/>
    </location>
</feature>
<keyword evidence="1 4" id="KW-0812">Transmembrane</keyword>
<name>A0ABV3PMU2_9HYPH</name>
<feature type="transmembrane region" description="Helical" evidence="4">
    <location>
        <begin position="366"/>
        <end position="385"/>
    </location>
</feature>
<dbReference type="RefSeq" id="WP_367624525.1">
    <property type="nucleotide sequence ID" value="NZ_JBFNQD010000004.1"/>
</dbReference>
<dbReference type="PANTHER" id="PTHR11360:SF317">
    <property type="entry name" value="MAJOR FACILITATOR SUPERFAMILY (MFS) PROFILE DOMAIN-CONTAINING PROTEIN-RELATED"/>
    <property type="match status" value="1"/>
</dbReference>
<dbReference type="Pfam" id="PF07690">
    <property type="entry name" value="MFS_1"/>
    <property type="match status" value="1"/>
</dbReference>
<organism evidence="6 7">
    <name type="scientific">Labrys neptuniae</name>
    <dbReference type="NCBI Taxonomy" id="376174"/>
    <lineage>
        <taxon>Bacteria</taxon>
        <taxon>Pseudomonadati</taxon>
        <taxon>Pseudomonadota</taxon>
        <taxon>Alphaproteobacteria</taxon>
        <taxon>Hyphomicrobiales</taxon>
        <taxon>Xanthobacteraceae</taxon>
        <taxon>Labrys</taxon>
    </lineage>
</organism>
<dbReference type="PANTHER" id="PTHR11360">
    <property type="entry name" value="MONOCARBOXYLATE TRANSPORTER"/>
    <property type="match status" value="1"/>
</dbReference>
<feature type="transmembrane region" description="Helical" evidence="4">
    <location>
        <begin position="391"/>
        <end position="415"/>
    </location>
</feature>
<dbReference type="CDD" id="cd17353">
    <property type="entry name" value="MFS_OFA_like"/>
    <property type="match status" value="1"/>
</dbReference>
<reference evidence="6 7" key="1">
    <citation type="submission" date="2024-07" db="EMBL/GenBank/DDBJ databases">
        <title>Description of Labrys sedimenti sp. nov., isolated from a diclofenac-degrading enrichment culture.</title>
        <authorList>
            <person name="Tancsics A."/>
            <person name="Csepanyi A."/>
        </authorList>
    </citation>
    <scope>NUCLEOTIDE SEQUENCE [LARGE SCALE GENOMIC DNA]</scope>
    <source>
        <strain evidence="6 7">LMG 23578</strain>
    </source>
</reference>
<feature type="transmembrane region" description="Helical" evidence="4">
    <location>
        <begin position="35"/>
        <end position="59"/>
    </location>
</feature>
<dbReference type="EMBL" id="JBFNQD010000004">
    <property type="protein sequence ID" value="MEW9306957.1"/>
    <property type="molecule type" value="Genomic_DNA"/>
</dbReference>
<dbReference type="Gene3D" id="1.20.1250.20">
    <property type="entry name" value="MFS general substrate transporter like domains"/>
    <property type="match status" value="2"/>
</dbReference>
<dbReference type="Proteomes" id="UP001555786">
    <property type="component" value="Unassembled WGS sequence"/>
</dbReference>
<feature type="transmembrane region" description="Helical" evidence="4">
    <location>
        <begin position="427"/>
        <end position="446"/>
    </location>
</feature>
<dbReference type="InterPro" id="IPR011701">
    <property type="entry name" value="MFS"/>
</dbReference>
<keyword evidence="2 4" id="KW-1133">Transmembrane helix</keyword>
<dbReference type="PROSITE" id="PS50850">
    <property type="entry name" value="MFS"/>
    <property type="match status" value="1"/>
</dbReference>
<feature type="transmembrane region" description="Helical" evidence="4">
    <location>
        <begin position="187"/>
        <end position="211"/>
    </location>
</feature>
<feature type="transmembrane region" description="Helical" evidence="4">
    <location>
        <begin position="96"/>
        <end position="115"/>
    </location>
</feature>
<comment type="caution">
    <text evidence="6">The sequence shown here is derived from an EMBL/GenBank/DDBJ whole genome shotgun (WGS) entry which is preliminary data.</text>
</comment>
<evidence type="ECO:0000256" key="1">
    <source>
        <dbReference type="ARBA" id="ARBA00022692"/>
    </source>
</evidence>
<feature type="transmembrane region" description="Helical" evidence="4">
    <location>
        <begin position="466"/>
        <end position="485"/>
    </location>
</feature>
<feature type="domain" description="Major facilitator superfamily (MFS) profile" evidence="5">
    <location>
        <begin position="41"/>
        <end position="490"/>
    </location>
</feature>
<feature type="transmembrane region" description="Helical" evidence="4">
    <location>
        <begin position="127"/>
        <end position="145"/>
    </location>
</feature>
<evidence type="ECO:0000313" key="7">
    <source>
        <dbReference type="Proteomes" id="UP001555786"/>
    </source>
</evidence>
<keyword evidence="3 4" id="KW-0472">Membrane</keyword>
<accession>A0ABV3PMU2</accession>
<proteinExistence type="predicted"/>
<evidence type="ECO:0000256" key="3">
    <source>
        <dbReference type="ARBA" id="ARBA00023136"/>
    </source>
</evidence>
<feature type="transmembrane region" description="Helical" evidence="4">
    <location>
        <begin position="151"/>
        <end position="175"/>
    </location>
</feature>
<feature type="transmembrane region" description="Helical" evidence="4">
    <location>
        <begin position="217"/>
        <end position="241"/>
    </location>
</feature>